<feature type="domain" description="Sigma-54 factor interaction" evidence="9">
    <location>
        <begin position="145"/>
        <end position="374"/>
    </location>
</feature>
<evidence type="ECO:0000256" key="5">
    <source>
        <dbReference type="ARBA" id="ARBA00023015"/>
    </source>
</evidence>
<dbReference type="SMART" id="SM00382">
    <property type="entry name" value="AAA"/>
    <property type="match status" value="1"/>
</dbReference>
<proteinExistence type="predicted"/>
<keyword evidence="1 8" id="KW-0597">Phosphoprotein</keyword>
<dbReference type="RefSeq" id="WP_199468667.1">
    <property type="nucleotide sequence ID" value="NZ_JAEMNX010000011.1"/>
</dbReference>
<dbReference type="PROSITE" id="PS50045">
    <property type="entry name" value="SIGMA54_INTERACT_4"/>
    <property type="match status" value="1"/>
</dbReference>
<dbReference type="InterPro" id="IPR002078">
    <property type="entry name" value="Sigma_54_int"/>
</dbReference>
<dbReference type="InterPro" id="IPR001789">
    <property type="entry name" value="Sig_transdc_resp-reg_receiver"/>
</dbReference>
<dbReference type="InterPro" id="IPR025944">
    <property type="entry name" value="Sigma_54_int_dom_CS"/>
</dbReference>
<dbReference type="Pfam" id="PF00158">
    <property type="entry name" value="Sigma54_activat"/>
    <property type="match status" value="1"/>
</dbReference>
<dbReference type="FunFam" id="1.10.10.60:FF:000343">
    <property type="entry name" value="Sigma-54-dependent Fis family transcriptional regulator"/>
    <property type="match status" value="1"/>
</dbReference>
<feature type="modified residue" description="4-aspartylphosphate" evidence="8">
    <location>
        <position position="56"/>
    </location>
</feature>
<dbReference type="InterPro" id="IPR002197">
    <property type="entry name" value="HTH_Fis"/>
</dbReference>
<accession>A0A934JW25</accession>
<dbReference type="Pfam" id="PF00072">
    <property type="entry name" value="Response_reg"/>
    <property type="match status" value="1"/>
</dbReference>
<evidence type="ECO:0000259" key="10">
    <source>
        <dbReference type="PROSITE" id="PS50110"/>
    </source>
</evidence>
<dbReference type="SUPFAM" id="SSF52540">
    <property type="entry name" value="P-loop containing nucleoside triphosphate hydrolases"/>
    <property type="match status" value="1"/>
</dbReference>
<dbReference type="InterPro" id="IPR058031">
    <property type="entry name" value="AAA_lid_NorR"/>
</dbReference>
<dbReference type="InterPro" id="IPR025943">
    <property type="entry name" value="Sigma_54_int_dom_ATP-bd_2"/>
</dbReference>
<dbReference type="CDD" id="cd17572">
    <property type="entry name" value="REC_NtrC1-like"/>
    <property type="match status" value="1"/>
</dbReference>
<dbReference type="FunFam" id="1.10.8.60:FF:000120">
    <property type="entry name" value="Sigma-54-dependent Fis family transcriptional regulator"/>
    <property type="match status" value="1"/>
</dbReference>
<keyword evidence="4" id="KW-0902">Two-component regulatory system</keyword>
<dbReference type="GO" id="GO:0000160">
    <property type="term" value="P:phosphorelay signal transduction system"/>
    <property type="evidence" value="ECO:0007669"/>
    <property type="project" value="UniProtKB-KW"/>
</dbReference>
<evidence type="ECO:0000256" key="3">
    <source>
        <dbReference type="ARBA" id="ARBA00022840"/>
    </source>
</evidence>
<keyword evidence="2" id="KW-0547">Nucleotide-binding</keyword>
<dbReference type="Gene3D" id="1.10.10.60">
    <property type="entry name" value="Homeodomain-like"/>
    <property type="match status" value="1"/>
</dbReference>
<dbReference type="PROSITE" id="PS00676">
    <property type="entry name" value="SIGMA54_INTERACT_2"/>
    <property type="match status" value="1"/>
</dbReference>
<dbReference type="Gene3D" id="1.10.8.60">
    <property type="match status" value="1"/>
</dbReference>
<protein>
    <submittedName>
        <fullName evidence="11">Sigma-54-dependent Fis family transcriptional regulator</fullName>
    </submittedName>
</protein>
<keyword evidence="12" id="KW-1185">Reference proteome</keyword>
<dbReference type="GO" id="GO:0006355">
    <property type="term" value="P:regulation of DNA-templated transcription"/>
    <property type="evidence" value="ECO:0007669"/>
    <property type="project" value="InterPro"/>
</dbReference>
<dbReference type="PROSITE" id="PS00688">
    <property type="entry name" value="SIGMA54_INTERACT_3"/>
    <property type="match status" value="1"/>
</dbReference>
<name>A0A934JW25_9GAMM</name>
<evidence type="ECO:0000313" key="12">
    <source>
        <dbReference type="Proteomes" id="UP000628710"/>
    </source>
</evidence>
<dbReference type="CDD" id="cd00009">
    <property type="entry name" value="AAA"/>
    <property type="match status" value="1"/>
</dbReference>
<dbReference type="AlphaFoldDB" id="A0A934JW25"/>
<comment type="caution">
    <text evidence="11">The sequence shown here is derived from an EMBL/GenBank/DDBJ whole genome shotgun (WGS) entry which is preliminary data.</text>
</comment>
<reference evidence="11" key="1">
    <citation type="submission" date="2020-12" db="EMBL/GenBank/DDBJ databases">
        <title>Marinomonas arctica sp. nov., a psychrotolerant bacterium isolated from the Arctic.</title>
        <authorList>
            <person name="Zhang Y."/>
        </authorList>
    </citation>
    <scope>NUCLEOTIDE SEQUENCE</scope>
    <source>
        <strain evidence="11">C1424</strain>
    </source>
</reference>
<dbReference type="EMBL" id="JAEMNX010000011">
    <property type="protein sequence ID" value="MBJ7538264.1"/>
    <property type="molecule type" value="Genomic_DNA"/>
</dbReference>
<dbReference type="Pfam" id="PF25601">
    <property type="entry name" value="AAA_lid_14"/>
    <property type="match status" value="1"/>
</dbReference>
<dbReference type="PROSITE" id="PS50110">
    <property type="entry name" value="RESPONSE_REGULATORY"/>
    <property type="match status" value="1"/>
</dbReference>
<dbReference type="SMART" id="SM00448">
    <property type="entry name" value="REC"/>
    <property type="match status" value="1"/>
</dbReference>
<keyword evidence="7" id="KW-0804">Transcription</keyword>
<dbReference type="InterPro" id="IPR027417">
    <property type="entry name" value="P-loop_NTPase"/>
</dbReference>
<dbReference type="GO" id="GO:0043565">
    <property type="term" value="F:sequence-specific DNA binding"/>
    <property type="evidence" value="ECO:0007669"/>
    <property type="project" value="InterPro"/>
</dbReference>
<dbReference type="Gene3D" id="3.40.50.300">
    <property type="entry name" value="P-loop containing nucleotide triphosphate hydrolases"/>
    <property type="match status" value="1"/>
</dbReference>
<evidence type="ECO:0000256" key="1">
    <source>
        <dbReference type="ARBA" id="ARBA00022553"/>
    </source>
</evidence>
<keyword evidence="5" id="KW-0805">Transcription regulation</keyword>
<dbReference type="Proteomes" id="UP000628710">
    <property type="component" value="Unassembled WGS sequence"/>
</dbReference>
<dbReference type="Pfam" id="PF02954">
    <property type="entry name" value="HTH_8"/>
    <property type="match status" value="1"/>
</dbReference>
<evidence type="ECO:0000259" key="9">
    <source>
        <dbReference type="PROSITE" id="PS50045"/>
    </source>
</evidence>
<gene>
    <name evidence="11" type="ORF">I8J31_11310</name>
</gene>
<organism evidence="11 12">
    <name type="scientific">Marinomonas transparens</name>
    <dbReference type="NCBI Taxonomy" id="2795388"/>
    <lineage>
        <taxon>Bacteria</taxon>
        <taxon>Pseudomonadati</taxon>
        <taxon>Pseudomonadota</taxon>
        <taxon>Gammaproteobacteria</taxon>
        <taxon>Oceanospirillales</taxon>
        <taxon>Oceanospirillaceae</taxon>
        <taxon>Marinomonas</taxon>
    </lineage>
</organism>
<dbReference type="GO" id="GO:0005524">
    <property type="term" value="F:ATP binding"/>
    <property type="evidence" value="ECO:0007669"/>
    <property type="project" value="UniProtKB-KW"/>
</dbReference>
<evidence type="ECO:0000256" key="4">
    <source>
        <dbReference type="ARBA" id="ARBA00023012"/>
    </source>
</evidence>
<dbReference type="PANTHER" id="PTHR32071">
    <property type="entry name" value="TRANSCRIPTIONAL REGULATORY PROTEIN"/>
    <property type="match status" value="1"/>
</dbReference>
<dbReference type="FunFam" id="3.40.50.300:FF:000006">
    <property type="entry name" value="DNA-binding transcriptional regulator NtrC"/>
    <property type="match status" value="1"/>
</dbReference>
<dbReference type="InterPro" id="IPR009057">
    <property type="entry name" value="Homeodomain-like_sf"/>
</dbReference>
<dbReference type="SUPFAM" id="SSF46689">
    <property type="entry name" value="Homeodomain-like"/>
    <property type="match status" value="1"/>
</dbReference>
<evidence type="ECO:0000256" key="7">
    <source>
        <dbReference type="ARBA" id="ARBA00023163"/>
    </source>
</evidence>
<dbReference type="SUPFAM" id="SSF52172">
    <property type="entry name" value="CheY-like"/>
    <property type="match status" value="1"/>
</dbReference>
<dbReference type="InterPro" id="IPR003593">
    <property type="entry name" value="AAA+_ATPase"/>
</dbReference>
<keyword evidence="6" id="KW-0238">DNA-binding</keyword>
<evidence type="ECO:0000256" key="8">
    <source>
        <dbReference type="PROSITE-ProRule" id="PRU00169"/>
    </source>
</evidence>
<evidence type="ECO:0000256" key="6">
    <source>
        <dbReference type="ARBA" id="ARBA00023125"/>
    </source>
</evidence>
<keyword evidence="3" id="KW-0067">ATP-binding</keyword>
<dbReference type="PANTHER" id="PTHR32071:SF117">
    <property type="entry name" value="PTS-DEPENDENT DIHYDROXYACETONE KINASE OPERON REGULATORY PROTEIN-RELATED"/>
    <property type="match status" value="1"/>
</dbReference>
<dbReference type="Gene3D" id="3.40.50.2300">
    <property type="match status" value="1"/>
</dbReference>
<sequence length="496" mass="55632">MKDTDASILIIEDSPTLSKLYKSYLEDQSYQLALVDTGQDALNSISQHTYDIVLLDLQLPDMNGIDILKSIHQRKLPCSVIIITSHGSVESVVETMSYGALDYLEKPFNANRLLTTVQNALKNTQLEKQLQTLKDNFERNKFVGFVGQSTPMQRVYNIIESAAPSKATVFVTGESGTGKEVCAEAIHKLSPRKGQPLVALNCGAIPKDLMESEIFGHIKGAFTGAVAPRQGAAERANKGTLFLDEICEMDMDLQVKLLRFIQTGTYQKVGSSEMQKVDVRFVCATNRDPLKEVEAGRFREDLYYRLHVIPIPLPPLREREADIIMLARHFLKLYAKEEEKPFSQFTPKTEVVLNSFHWPGNIRQLQNVIRNIIVLNDGDTVDTEMLPPPLNDLTQNIQVRTRSAAPIRQEEAISDNPISHDETNYEIASTMNDASTSLDSAFKPQTHDAIQPLWMVEKNVIERAIALCDGNIPQAAAQLEVSPSTIYRKKQQWDSM</sequence>
<dbReference type="InterPro" id="IPR011006">
    <property type="entry name" value="CheY-like_superfamily"/>
</dbReference>
<evidence type="ECO:0000256" key="2">
    <source>
        <dbReference type="ARBA" id="ARBA00022741"/>
    </source>
</evidence>
<feature type="domain" description="Response regulatory" evidence="10">
    <location>
        <begin position="7"/>
        <end position="121"/>
    </location>
</feature>
<evidence type="ECO:0000313" key="11">
    <source>
        <dbReference type="EMBL" id="MBJ7538264.1"/>
    </source>
</evidence>